<name>A0A8B9GRZ3_ASTMX</name>
<reference evidence="2" key="1">
    <citation type="submission" date="2025-08" db="UniProtKB">
        <authorList>
            <consortium name="Ensembl"/>
        </authorList>
    </citation>
    <scope>IDENTIFICATION</scope>
</reference>
<dbReference type="AlphaFoldDB" id="A0A8B9GRZ3"/>
<dbReference type="GO" id="GO:0007165">
    <property type="term" value="P:signal transduction"/>
    <property type="evidence" value="ECO:0007669"/>
    <property type="project" value="TreeGrafter"/>
</dbReference>
<evidence type="ECO:0000313" key="3">
    <source>
        <dbReference type="Proteomes" id="UP000694621"/>
    </source>
</evidence>
<protein>
    <recommendedName>
        <fullName evidence="1">VHS domain-containing protein</fullName>
    </recommendedName>
</protein>
<dbReference type="GO" id="GO:0035091">
    <property type="term" value="F:phosphatidylinositol binding"/>
    <property type="evidence" value="ECO:0007669"/>
    <property type="project" value="InterPro"/>
</dbReference>
<evidence type="ECO:0000259" key="1">
    <source>
        <dbReference type="PROSITE" id="PS50179"/>
    </source>
</evidence>
<sequence length="83" mass="9329">MEFLIGNPFSTPVGQRIEYATSSSLPSEDWGLNMEICDIVNETEEGPKDAVRAIKKRIVGNRNFREVMFALTVSSFLYSLHSS</sequence>
<dbReference type="SUPFAM" id="SSF48464">
    <property type="entry name" value="ENTH/VHS domain"/>
    <property type="match status" value="1"/>
</dbReference>
<dbReference type="Ensembl" id="ENSAMXT00005002697.1">
    <property type="protein sequence ID" value="ENSAMXP00005002418.1"/>
    <property type="gene ID" value="ENSAMXG00005001351.1"/>
</dbReference>
<dbReference type="GO" id="GO:0030276">
    <property type="term" value="F:clathrin binding"/>
    <property type="evidence" value="ECO:0007669"/>
    <property type="project" value="TreeGrafter"/>
</dbReference>
<dbReference type="PANTHER" id="PTHR13856">
    <property type="entry name" value="VHS DOMAIN CONTAINING PROTEIN FAMILY"/>
    <property type="match status" value="1"/>
</dbReference>
<organism evidence="2 3">
    <name type="scientific">Astyanax mexicanus</name>
    <name type="common">Blind cave fish</name>
    <name type="synonym">Astyanax fasciatus mexicanus</name>
    <dbReference type="NCBI Taxonomy" id="7994"/>
    <lineage>
        <taxon>Eukaryota</taxon>
        <taxon>Metazoa</taxon>
        <taxon>Chordata</taxon>
        <taxon>Craniata</taxon>
        <taxon>Vertebrata</taxon>
        <taxon>Euteleostomi</taxon>
        <taxon>Actinopterygii</taxon>
        <taxon>Neopterygii</taxon>
        <taxon>Teleostei</taxon>
        <taxon>Ostariophysi</taxon>
        <taxon>Characiformes</taxon>
        <taxon>Characoidei</taxon>
        <taxon>Acestrorhamphidae</taxon>
        <taxon>Acestrorhamphinae</taxon>
        <taxon>Astyanax</taxon>
    </lineage>
</organism>
<feature type="domain" description="VHS" evidence="1">
    <location>
        <begin position="20"/>
        <end position="73"/>
    </location>
</feature>
<accession>A0A8B9GRZ3</accession>
<dbReference type="PANTHER" id="PTHR13856:SF32">
    <property type="entry name" value="TARGET OF MYB1 MEMBRANE TRAFFICKING PROTEIN"/>
    <property type="match status" value="1"/>
</dbReference>
<dbReference type="GO" id="GO:0016020">
    <property type="term" value="C:membrane"/>
    <property type="evidence" value="ECO:0007669"/>
    <property type="project" value="TreeGrafter"/>
</dbReference>
<proteinExistence type="predicted"/>
<dbReference type="Proteomes" id="UP000694621">
    <property type="component" value="Unplaced"/>
</dbReference>
<dbReference type="PROSITE" id="PS50179">
    <property type="entry name" value="VHS"/>
    <property type="match status" value="1"/>
</dbReference>
<dbReference type="InterPro" id="IPR002014">
    <property type="entry name" value="VHS_dom"/>
</dbReference>
<evidence type="ECO:0000313" key="2">
    <source>
        <dbReference type="Ensembl" id="ENSAMXP00005002418.1"/>
    </source>
</evidence>
<dbReference type="GO" id="GO:0043130">
    <property type="term" value="F:ubiquitin binding"/>
    <property type="evidence" value="ECO:0007669"/>
    <property type="project" value="InterPro"/>
</dbReference>
<dbReference type="Pfam" id="PF00790">
    <property type="entry name" value="VHS"/>
    <property type="match status" value="1"/>
</dbReference>
<dbReference type="GO" id="GO:0005768">
    <property type="term" value="C:endosome"/>
    <property type="evidence" value="ECO:0007669"/>
    <property type="project" value="TreeGrafter"/>
</dbReference>
<dbReference type="InterPro" id="IPR008942">
    <property type="entry name" value="ENTH_VHS"/>
</dbReference>
<dbReference type="Gene3D" id="1.25.40.90">
    <property type="match status" value="1"/>
</dbReference>